<feature type="domain" description="S1 motif" evidence="2">
    <location>
        <begin position="5"/>
        <end position="65"/>
    </location>
</feature>
<keyword evidence="4" id="KW-1185">Reference proteome</keyword>
<evidence type="ECO:0000313" key="3">
    <source>
        <dbReference type="EMBL" id="MDE5415504.1"/>
    </source>
</evidence>
<sequence>MNKLQAGSIAELRVERQAEFGYFLTDGEQDFLLHTNEMTGEVKEGDTIEVFLYNDKEGRLAATMTIPKVKLGEYDWVEVVDINPRLGVFVNIGIQKDILVSLDDLPAFKSVWPKVGDQLFVTLKIDYKGRLLGQLVTEEVVEEIEKEATFEMDKQQISGRIYRALKVGSFMLSDEGYRCFIHESQRRQEPRLGEHVTGRVIDVKEDGSLNVSLLPLKQESLDEDAEMIYAYLERNGGKMPYTDKSEPGDIRLDFGMSKAAFKRALGRLMKEKKVEQKGDWTFIIKSE</sequence>
<dbReference type="Proteomes" id="UP001148125">
    <property type="component" value="Unassembled WGS sequence"/>
</dbReference>
<reference evidence="3" key="1">
    <citation type="submission" date="2024-05" db="EMBL/GenBank/DDBJ databases">
        <title>Alkalihalobacillus sp. strain MEB203 novel alkaliphilic bacterium from Lonar Lake, India.</title>
        <authorList>
            <person name="Joshi A."/>
            <person name="Thite S."/>
            <person name="Mengade P."/>
        </authorList>
    </citation>
    <scope>NUCLEOTIDE SEQUENCE</scope>
    <source>
        <strain evidence="3">MEB 203</strain>
    </source>
</reference>
<dbReference type="Gene3D" id="1.10.10.10">
    <property type="entry name" value="Winged helix-like DNA-binding domain superfamily/Winged helix DNA-binding domain"/>
    <property type="match status" value="1"/>
</dbReference>
<dbReference type="InterPro" id="IPR003029">
    <property type="entry name" value="S1_domain"/>
</dbReference>
<dbReference type="InterPro" id="IPR040764">
    <property type="entry name" value="CvfB_WH"/>
</dbReference>
<dbReference type="InterPro" id="IPR036388">
    <property type="entry name" value="WH-like_DNA-bd_sf"/>
</dbReference>
<dbReference type="SMART" id="SM00316">
    <property type="entry name" value="S1"/>
    <property type="match status" value="3"/>
</dbReference>
<organism evidence="3 4">
    <name type="scientific">Alkalihalobacterium chitinilyticum</name>
    <dbReference type="NCBI Taxonomy" id="2980103"/>
    <lineage>
        <taxon>Bacteria</taxon>
        <taxon>Bacillati</taxon>
        <taxon>Bacillota</taxon>
        <taxon>Bacilli</taxon>
        <taxon>Bacillales</taxon>
        <taxon>Bacillaceae</taxon>
        <taxon>Alkalihalobacterium</taxon>
    </lineage>
</organism>
<dbReference type="PANTHER" id="PTHR37296:SF1">
    <property type="entry name" value="CONSERVED VIRULENCE FACTOR B"/>
    <property type="match status" value="1"/>
</dbReference>
<comment type="caution">
    <text evidence="3">The sequence shown here is derived from an EMBL/GenBank/DDBJ whole genome shotgun (WGS) entry which is preliminary data.</text>
</comment>
<dbReference type="PANTHER" id="PTHR37296">
    <property type="entry name" value="CONSERVED VIRULENCE FACTOR B"/>
    <property type="match status" value="1"/>
</dbReference>
<dbReference type="Pfam" id="PF21191">
    <property type="entry name" value="CvfB_1st"/>
    <property type="match status" value="1"/>
</dbReference>
<dbReference type="Pfam" id="PF13509">
    <property type="entry name" value="S1_2"/>
    <property type="match status" value="1"/>
</dbReference>
<feature type="domain" description="S1 motif" evidence="2">
    <location>
        <begin position="152"/>
        <end position="214"/>
    </location>
</feature>
<evidence type="ECO:0000256" key="1">
    <source>
        <dbReference type="PIRNR" id="PIRNR012524"/>
    </source>
</evidence>
<protein>
    <submittedName>
        <fullName evidence="3">S1-like domain-containing RNA-binding protein</fullName>
    </submittedName>
</protein>
<dbReference type="InterPro" id="IPR012340">
    <property type="entry name" value="NA-bd_OB-fold"/>
</dbReference>
<dbReference type="RefSeq" id="WP_275120107.1">
    <property type="nucleotide sequence ID" value="NZ_JAOTPO010000017.1"/>
</dbReference>
<dbReference type="InterPro" id="IPR048588">
    <property type="entry name" value="CvfB_S1_2nd"/>
</dbReference>
<feature type="domain" description="S1 motif" evidence="2">
    <location>
        <begin position="70"/>
        <end position="136"/>
    </location>
</feature>
<evidence type="ECO:0000259" key="2">
    <source>
        <dbReference type="SMART" id="SM00316"/>
    </source>
</evidence>
<dbReference type="PIRSF" id="PIRSF012524">
    <property type="entry name" value="YitL_S1"/>
    <property type="match status" value="1"/>
</dbReference>
<dbReference type="Pfam" id="PF17783">
    <property type="entry name" value="WHD_CvfB"/>
    <property type="match status" value="1"/>
</dbReference>
<name>A0ABT5VJ70_9BACI</name>
<proteinExistence type="inferred from homology"/>
<gene>
    <name evidence="3" type="ORF">N7Z68_19335</name>
</gene>
<accession>A0ABT5VJ70</accession>
<dbReference type="InterPro" id="IPR014464">
    <property type="entry name" value="CvfB_fam"/>
</dbReference>
<dbReference type="InterPro" id="IPR048587">
    <property type="entry name" value="CvfB_S1_3rd"/>
</dbReference>
<dbReference type="Gene3D" id="2.40.50.140">
    <property type="entry name" value="Nucleic acid-binding proteins"/>
    <property type="match status" value="2"/>
</dbReference>
<evidence type="ECO:0000313" key="4">
    <source>
        <dbReference type="Proteomes" id="UP001148125"/>
    </source>
</evidence>
<dbReference type="Pfam" id="PF21543">
    <property type="entry name" value="CvfB_2nd"/>
    <property type="match status" value="1"/>
</dbReference>
<comment type="similarity">
    <text evidence="1">Belongs to the CvfB family.</text>
</comment>
<dbReference type="EMBL" id="JAOTPO010000017">
    <property type="protein sequence ID" value="MDE5415504.1"/>
    <property type="molecule type" value="Genomic_DNA"/>
</dbReference>
<dbReference type="InterPro" id="IPR039566">
    <property type="entry name" value="CvfB_S1_st"/>
</dbReference>